<gene>
    <name evidence="5" type="ORF">BJP34_33480</name>
</gene>
<reference evidence="6" key="1">
    <citation type="submission" date="2016-10" db="EMBL/GenBank/DDBJ databases">
        <title>Comparative genomics uncovers the prolific and rare metabolic potential of the cyanobacterial genus Moorea.</title>
        <authorList>
            <person name="Leao T."/>
            <person name="Castelao G."/>
            <person name="Korobeynikov A."/>
            <person name="Monroe E.A."/>
            <person name="Podell S."/>
            <person name="Glukhov E."/>
            <person name="Allen E."/>
            <person name="Gerwick W.H."/>
            <person name="Gerwick L."/>
        </authorList>
    </citation>
    <scope>NUCLEOTIDE SEQUENCE [LARGE SCALE GENOMIC DNA]</scope>
    <source>
        <strain evidence="6">PAL-8-15-08-1</strain>
    </source>
</reference>
<sequence>MVTYKTPNVYVEEISTFPPSVAEVSTAIPAFIGYTEKAKRGSEDLTNKATRISSLLDYETLFGKAQASEFEVTANDDGIDSIVTPDLNYLMYYALRMYFDNGGGSCYIVSVGNYNETKENNNFRAGLSALEKEDEPTLIMLTDAVTLGDTDYYGLCEQALMQCNRLKDRFAIFDVMKEKVNGFREGIGTDYLKYGAAYSPYLQTSLNYYYTDDSVTVSFLDIRFEYTTDENGILVTYTGNKDDQPKVAITLDGQQNSDIDFSLDPDSKTLTIKLPQNGATVKQITDAWKEWKRIPENSNGNSFNIEKNGDGSEDISSPVSPAEPLTARYPYGYNTGLNGILVTYLGSSEGEKPKVVITVEKNQQPPVDFGIGSSGPTLTIKLNKKETAQKITEAWKEWKKDPANNTDNFEIKQSGDGRANISALNETLLTPPALEYYKTTKTDLYNKVKAELAKQRVVLPPSAAVAGVYARVDRDRGVWKAPANVSLASVLAPTEKITNEEQENLNVDPTAGKSINAIRSFTGKGTLIWGARTLAGNDNEWRYIPVRRLFNLIEESIQKATAFVVFESNNTITWLKVKSLIESYLEGLWRQGALAGSTPEQAFFVNIGLGKSMTAQDILEGRMIVEIGLAAVRPAEFIILKFSHKLQEA</sequence>
<evidence type="ECO:0000259" key="4">
    <source>
        <dbReference type="Pfam" id="PF17482"/>
    </source>
</evidence>
<evidence type="ECO:0000313" key="5">
    <source>
        <dbReference type="EMBL" id="AOX03690.1"/>
    </source>
</evidence>
<comment type="similarity">
    <text evidence="1">Belongs to the myoviridae tail sheath protein family.</text>
</comment>
<evidence type="ECO:0000313" key="6">
    <source>
        <dbReference type="Proteomes" id="UP000177870"/>
    </source>
</evidence>
<evidence type="ECO:0008006" key="7">
    <source>
        <dbReference type="Google" id="ProtNLM"/>
    </source>
</evidence>
<proteinExistence type="inferred from homology"/>
<dbReference type="Pfam" id="PF04984">
    <property type="entry name" value="Phage_sheath_1"/>
    <property type="match status" value="1"/>
</dbReference>
<dbReference type="AlphaFoldDB" id="A0A1D8U1B8"/>
<dbReference type="InterPro" id="IPR035089">
    <property type="entry name" value="Phage_sheath_subtilisin"/>
</dbReference>
<dbReference type="InterPro" id="IPR020287">
    <property type="entry name" value="Tail_sheath_C"/>
</dbReference>
<dbReference type="RefSeq" id="WP_070396061.1">
    <property type="nucleotide sequence ID" value="NZ_CP017599.1"/>
</dbReference>
<dbReference type="Pfam" id="PF17482">
    <property type="entry name" value="Phage_sheath_1C"/>
    <property type="match status" value="1"/>
</dbReference>
<dbReference type="STRING" id="1458985.BJP34_33480"/>
<evidence type="ECO:0000256" key="2">
    <source>
        <dbReference type="SAM" id="MobiDB-lite"/>
    </source>
</evidence>
<dbReference type="Gene3D" id="3.40.50.11780">
    <property type="match status" value="2"/>
</dbReference>
<evidence type="ECO:0000259" key="3">
    <source>
        <dbReference type="Pfam" id="PF04984"/>
    </source>
</evidence>
<dbReference type="EMBL" id="CP017599">
    <property type="protein sequence ID" value="AOX03690.1"/>
    <property type="molecule type" value="Genomic_DNA"/>
</dbReference>
<dbReference type="Proteomes" id="UP000177870">
    <property type="component" value="Chromosome"/>
</dbReference>
<protein>
    <recommendedName>
        <fullName evidence="7">Phage tail protein</fullName>
    </recommendedName>
</protein>
<dbReference type="KEGG" id="mpro:BJP34_33480"/>
<evidence type="ECO:0000256" key="1">
    <source>
        <dbReference type="ARBA" id="ARBA00008005"/>
    </source>
</evidence>
<accession>A0A1D8U1B8</accession>
<dbReference type="InterPro" id="IPR052042">
    <property type="entry name" value="Tail_sheath_structural"/>
</dbReference>
<dbReference type="PANTHER" id="PTHR35861:SF1">
    <property type="entry name" value="PHAGE TAIL SHEATH PROTEIN"/>
    <property type="match status" value="1"/>
</dbReference>
<name>A0A1D8U1B8_9CYAN</name>
<feature type="domain" description="Tail sheath protein C-terminal" evidence="4">
    <location>
        <begin position="538"/>
        <end position="642"/>
    </location>
</feature>
<feature type="region of interest" description="Disordered" evidence="2">
    <location>
        <begin position="299"/>
        <end position="319"/>
    </location>
</feature>
<dbReference type="PANTHER" id="PTHR35861">
    <property type="match status" value="1"/>
</dbReference>
<organism evidence="5 6">
    <name type="scientific">Moorena producens PAL-8-15-08-1</name>
    <dbReference type="NCBI Taxonomy" id="1458985"/>
    <lineage>
        <taxon>Bacteria</taxon>
        <taxon>Bacillati</taxon>
        <taxon>Cyanobacteriota</taxon>
        <taxon>Cyanophyceae</taxon>
        <taxon>Coleofasciculales</taxon>
        <taxon>Coleofasciculaceae</taxon>
        <taxon>Moorena</taxon>
    </lineage>
</organism>
<feature type="domain" description="Tail sheath protein subtilisin-like" evidence="3">
    <location>
        <begin position="437"/>
        <end position="534"/>
    </location>
</feature>